<evidence type="ECO:0000256" key="5">
    <source>
        <dbReference type="ARBA" id="ARBA00023098"/>
    </source>
</evidence>
<keyword evidence="4 10" id="KW-0808">Transferase</keyword>
<proteinExistence type="inferred from homology"/>
<dbReference type="Proteomes" id="UP000309544">
    <property type="component" value="Unassembled WGS sequence"/>
</dbReference>
<comment type="pathway">
    <text evidence="10">Lipid metabolism; phospholipid metabolism.</text>
</comment>
<evidence type="ECO:0000256" key="6">
    <source>
        <dbReference type="ARBA" id="ARBA00023209"/>
    </source>
</evidence>
<name>A0A5C4S101_PROVB</name>
<comment type="similarity">
    <text evidence="10">Belongs to the PlsX family.</text>
</comment>
<dbReference type="InterPro" id="IPR003664">
    <property type="entry name" value="FA_synthesis"/>
</dbReference>
<dbReference type="EMBL" id="VDCI01000005">
    <property type="protein sequence ID" value="TNJ36471.1"/>
    <property type="molecule type" value="Genomic_DNA"/>
</dbReference>
<comment type="subunit">
    <text evidence="9 10">Homodimer. Probably interacts with PlsY.</text>
</comment>
<keyword evidence="11" id="KW-0012">Acyltransferase</keyword>
<comment type="function">
    <text evidence="10">Catalyzes the reversible formation of acyl-phosphate (acyl-PO(4)) from acyl-[acyl-carrier-protein] (acyl-ACP). This enzyme utilizes acyl-ACP as fatty acyl donor, but not acyl-CoA.</text>
</comment>
<dbReference type="GO" id="GO:0006633">
    <property type="term" value="P:fatty acid biosynthetic process"/>
    <property type="evidence" value="ECO:0007669"/>
    <property type="project" value="UniProtKB-UniRule"/>
</dbReference>
<dbReference type="UniPathway" id="UPA00085"/>
<evidence type="ECO:0000256" key="1">
    <source>
        <dbReference type="ARBA" id="ARBA00001232"/>
    </source>
</evidence>
<dbReference type="SUPFAM" id="SSF53659">
    <property type="entry name" value="Isocitrate/Isopropylmalate dehydrogenase-like"/>
    <property type="match status" value="1"/>
</dbReference>
<dbReference type="HAMAP" id="MF_00019">
    <property type="entry name" value="PlsX"/>
    <property type="match status" value="1"/>
</dbReference>
<keyword evidence="3 10" id="KW-0444">Lipid biosynthesis</keyword>
<dbReference type="InterPro" id="IPR012281">
    <property type="entry name" value="Phospholipid_synth_PlsX-like"/>
</dbReference>
<dbReference type="AlphaFoldDB" id="A0A5C4S101"/>
<sequence length="341" mass="36726">MLRFAVDAMGGDNAPACVVEGVIQALKESDNRFEIVLIGREDAVRPLLENHDTSKLNLTFLHAPEVITMHDVPATAVKTKQNSSLVVGLGLCKQGKADAFVSAGNTGAQMAASLFVLGRLPGVQRPTIAAYFPRISDGLTNVVDVGANVDCKPEHLVQFAEMLTVYQRDAAGIEKPLTGLLNIGEEENKGPELLKQTYKLLQEADRKGKITFIGNIEGNDILQEKASIVVCDGLVGNTLLKFGESLPGFLTSIFKPTIQQLAASGELSPQAAETASQAFRRMFQPFDVEKFGGVPFLGVDGISIVGHGRSSERAIKNMIYMAEHMIEKKVNQHIAEALAQA</sequence>
<dbReference type="NCBIfam" id="TIGR00182">
    <property type="entry name" value="plsX"/>
    <property type="match status" value="1"/>
</dbReference>
<keyword evidence="2 10" id="KW-0963">Cytoplasm</keyword>
<evidence type="ECO:0000256" key="2">
    <source>
        <dbReference type="ARBA" id="ARBA00022490"/>
    </source>
</evidence>
<keyword evidence="7 10" id="KW-1208">Phospholipid metabolism</keyword>
<comment type="caution">
    <text evidence="11">The sequence shown here is derived from an EMBL/GenBank/DDBJ whole genome shotgun (WGS) entry which is preliminary data.</text>
</comment>
<dbReference type="PIRSF" id="PIRSF002465">
    <property type="entry name" value="Phsphlp_syn_PlsX"/>
    <property type="match status" value="1"/>
</dbReference>
<dbReference type="EC" id="2.3.1.274" evidence="8 10"/>
<reference evidence="11 12" key="1">
    <citation type="submission" date="2019-05" db="EMBL/GenBank/DDBJ databases">
        <title>Draft Whole-Genome sequence of the green sulfur bacterium Prosthecochloris vibrioformis DSM 260.</title>
        <authorList>
            <person name="Meyer T.E."/>
            <person name="Kyndt J.A."/>
        </authorList>
    </citation>
    <scope>NUCLEOTIDE SEQUENCE [LARGE SCALE GENOMIC DNA]</scope>
    <source>
        <strain evidence="11 12">DSM 260</strain>
    </source>
</reference>
<evidence type="ECO:0000256" key="4">
    <source>
        <dbReference type="ARBA" id="ARBA00022679"/>
    </source>
</evidence>
<dbReference type="Gene3D" id="3.40.718.10">
    <property type="entry name" value="Isopropylmalate Dehydrogenase"/>
    <property type="match status" value="1"/>
</dbReference>
<organism evidence="11 12">
    <name type="scientific">Prosthecochloris vibrioformis</name>
    <name type="common">Chlorobium vibrioforme</name>
    <dbReference type="NCBI Taxonomy" id="1098"/>
    <lineage>
        <taxon>Bacteria</taxon>
        <taxon>Pseudomonadati</taxon>
        <taxon>Chlorobiota</taxon>
        <taxon>Chlorobiia</taxon>
        <taxon>Chlorobiales</taxon>
        <taxon>Chlorobiaceae</taxon>
        <taxon>Prosthecochloris</taxon>
    </lineage>
</organism>
<evidence type="ECO:0000256" key="8">
    <source>
        <dbReference type="ARBA" id="ARBA00024069"/>
    </source>
</evidence>
<accession>A0A5C4S101</accession>
<comment type="subcellular location">
    <subcellularLocation>
        <location evidence="10">Cytoplasm</location>
    </subcellularLocation>
    <text evidence="10">Associated with the membrane possibly through PlsY.</text>
</comment>
<dbReference type="GO" id="GO:0043811">
    <property type="term" value="F:phosphate:acyl-[acyl carrier protein] acyltransferase activity"/>
    <property type="evidence" value="ECO:0007669"/>
    <property type="project" value="UniProtKB-UniRule"/>
</dbReference>
<dbReference type="GO" id="GO:0005737">
    <property type="term" value="C:cytoplasm"/>
    <property type="evidence" value="ECO:0007669"/>
    <property type="project" value="UniProtKB-SubCell"/>
</dbReference>
<evidence type="ECO:0000256" key="10">
    <source>
        <dbReference type="HAMAP-Rule" id="MF_00019"/>
    </source>
</evidence>
<dbReference type="PANTHER" id="PTHR30100">
    <property type="entry name" value="FATTY ACID/PHOSPHOLIPID SYNTHESIS PROTEIN PLSX"/>
    <property type="match status" value="1"/>
</dbReference>
<protein>
    <recommendedName>
        <fullName evidence="8 10">Phosphate acyltransferase</fullName>
        <ecNumber evidence="8 10">2.3.1.274</ecNumber>
    </recommendedName>
    <alternativeName>
        <fullName evidence="10">Acyl-ACP phosphotransacylase</fullName>
    </alternativeName>
    <alternativeName>
        <fullName evidence="10">Acyl-[acyl-carrier-protein]--phosphate acyltransferase</fullName>
    </alternativeName>
    <alternativeName>
        <fullName evidence="10">Phosphate-acyl-ACP acyltransferase</fullName>
    </alternativeName>
</protein>
<keyword evidence="6 10" id="KW-0594">Phospholipid biosynthesis</keyword>
<evidence type="ECO:0000313" key="12">
    <source>
        <dbReference type="Proteomes" id="UP000309544"/>
    </source>
</evidence>
<evidence type="ECO:0000256" key="9">
    <source>
        <dbReference type="ARBA" id="ARBA00046608"/>
    </source>
</evidence>
<keyword evidence="12" id="KW-1185">Reference proteome</keyword>
<comment type="catalytic activity">
    <reaction evidence="1 10">
        <text>a fatty acyl-[ACP] + phosphate = an acyl phosphate + holo-[ACP]</text>
        <dbReference type="Rhea" id="RHEA:42292"/>
        <dbReference type="Rhea" id="RHEA-COMP:9685"/>
        <dbReference type="Rhea" id="RHEA-COMP:14125"/>
        <dbReference type="ChEBI" id="CHEBI:43474"/>
        <dbReference type="ChEBI" id="CHEBI:59918"/>
        <dbReference type="ChEBI" id="CHEBI:64479"/>
        <dbReference type="ChEBI" id="CHEBI:138651"/>
        <dbReference type="EC" id="2.3.1.274"/>
    </reaction>
</comment>
<dbReference type="RefSeq" id="WP_068866021.1">
    <property type="nucleotide sequence ID" value="NZ_VDCI01000005.1"/>
</dbReference>
<dbReference type="GO" id="GO:0008654">
    <property type="term" value="P:phospholipid biosynthetic process"/>
    <property type="evidence" value="ECO:0007669"/>
    <property type="project" value="UniProtKB-KW"/>
</dbReference>
<dbReference type="PANTHER" id="PTHR30100:SF1">
    <property type="entry name" value="PHOSPHATE ACYLTRANSFERASE"/>
    <property type="match status" value="1"/>
</dbReference>
<gene>
    <name evidence="10 11" type="primary">plsX</name>
    <name evidence="11" type="ORF">FGF68_06980</name>
</gene>
<keyword evidence="5 10" id="KW-0443">Lipid metabolism</keyword>
<dbReference type="Pfam" id="PF02504">
    <property type="entry name" value="FA_synthesis"/>
    <property type="match status" value="1"/>
</dbReference>
<evidence type="ECO:0000256" key="3">
    <source>
        <dbReference type="ARBA" id="ARBA00022516"/>
    </source>
</evidence>
<evidence type="ECO:0000256" key="7">
    <source>
        <dbReference type="ARBA" id="ARBA00023264"/>
    </source>
</evidence>
<evidence type="ECO:0000313" key="11">
    <source>
        <dbReference type="EMBL" id="TNJ36471.1"/>
    </source>
</evidence>